<dbReference type="EMBL" id="CM045769">
    <property type="protein sequence ID" value="KAI7995959.1"/>
    <property type="molecule type" value="Genomic_DNA"/>
</dbReference>
<evidence type="ECO:0000313" key="1">
    <source>
        <dbReference type="EMBL" id="KAI7995959.1"/>
    </source>
</evidence>
<comment type="caution">
    <text evidence="1">The sequence shown here is derived from an EMBL/GenBank/DDBJ whole genome shotgun (WGS) entry which is preliminary data.</text>
</comment>
<sequence>MSRMHCIVIGRGKIGHGDKECESRLVALVPGPLQYGRSLHVDMSRLKGISGESRARVGGCLAPAFVAPEGARLVTPSWVVSRISPLPNLPAPIAFVPSGREGGITVSIPTDFVATVSADCGGVVPKSSLISNSHIPPVREFLPHQDLLDSGLAEPSLGGVFTWSNVFNENVCSSSVPLADETGLELGADPARCGGKRWKKQARHWASGSLDTPPPVECVKRARDYEGAGISDVVVEFGKFTWCNNRASGLVRERLDRGLANDEWQTLFPEAHLHTLVSSVSDHSPILVDCFGLHRVRPQPGPRWGRVYHFEVMWLREEACEQVVANCWNGDVSTANVDGLQSNIVRTSAKLKGWSRNQFGHLQHQLRVKTKRLEWLRL</sequence>
<accession>A0ACC0G5W4</accession>
<protein>
    <submittedName>
        <fullName evidence="1">Uncharacterized protein</fullName>
    </submittedName>
</protein>
<name>A0ACC0G5W4_9ERIC</name>
<organism evidence="1 2">
    <name type="scientific">Camellia lanceoleosa</name>
    <dbReference type="NCBI Taxonomy" id="1840588"/>
    <lineage>
        <taxon>Eukaryota</taxon>
        <taxon>Viridiplantae</taxon>
        <taxon>Streptophyta</taxon>
        <taxon>Embryophyta</taxon>
        <taxon>Tracheophyta</taxon>
        <taxon>Spermatophyta</taxon>
        <taxon>Magnoliopsida</taxon>
        <taxon>eudicotyledons</taxon>
        <taxon>Gunneridae</taxon>
        <taxon>Pentapetalae</taxon>
        <taxon>asterids</taxon>
        <taxon>Ericales</taxon>
        <taxon>Theaceae</taxon>
        <taxon>Camellia</taxon>
    </lineage>
</organism>
<keyword evidence="2" id="KW-1185">Reference proteome</keyword>
<dbReference type="Proteomes" id="UP001060215">
    <property type="component" value="Chromosome 12"/>
</dbReference>
<reference evidence="1 2" key="1">
    <citation type="journal article" date="2022" name="Plant J.">
        <title>Chromosome-level genome of Camellia lanceoleosa provides a valuable resource for understanding genome evolution and self-incompatibility.</title>
        <authorList>
            <person name="Gong W."/>
            <person name="Xiao S."/>
            <person name="Wang L."/>
            <person name="Liao Z."/>
            <person name="Chang Y."/>
            <person name="Mo W."/>
            <person name="Hu G."/>
            <person name="Li W."/>
            <person name="Zhao G."/>
            <person name="Zhu H."/>
            <person name="Hu X."/>
            <person name="Ji K."/>
            <person name="Xiang X."/>
            <person name="Song Q."/>
            <person name="Yuan D."/>
            <person name="Jin S."/>
            <person name="Zhang L."/>
        </authorList>
    </citation>
    <scope>NUCLEOTIDE SEQUENCE [LARGE SCALE GENOMIC DNA]</scope>
    <source>
        <strain evidence="1">SQ_2022a</strain>
    </source>
</reference>
<gene>
    <name evidence="1" type="ORF">LOK49_LG11G00272</name>
</gene>
<evidence type="ECO:0000313" key="2">
    <source>
        <dbReference type="Proteomes" id="UP001060215"/>
    </source>
</evidence>
<proteinExistence type="predicted"/>